<keyword evidence="5" id="KW-1015">Disulfide bond</keyword>
<keyword evidence="4 7" id="KW-0732">Signal</keyword>
<protein>
    <recommendedName>
        <fullName evidence="8">Pectinesterase inhibitor domain-containing protein</fullName>
    </recommendedName>
</protein>
<comment type="subcellular location">
    <subcellularLocation>
        <location evidence="1">Secreted</location>
        <location evidence="1">Extracellular space</location>
        <location evidence="1">Apoplast</location>
    </subcellularLocation>
</comment>
<comment type="caution">
    <text evidence="9">The sequence shown here is derived from an EMBL/GenBank/DDBJ whole genome shotgun (WGS) entry which is preliminary data.</text>
</comment>
<evidence type="ECO:0000256" key="6">
    <source>
        <dbReference type="ARBA" id="ARBA00038471"/>
    </source>
</evidence>
<evidence type="ECO:0000256" key="7">
    <source>
        <dbReference type="SAM" id="SignalP"/>
    </source>
</evidence>
<dbReference type="Pfam" id="PF04043">
    <property type="entry name" value="PMEI"/>
    <property type="match status" value="1"/>
</dbReference>
<dbReference type="SUPFAM" id="SSF101148">
    <property type="entry name" value="Plant invertase/pectin methylesterase inhibitor"/>
    <property type="match status" value="1"/>
</dbReference>
<feature type="signal peptide" evidence="7">
    <location>
        <begin position="1"/>
        <end position="30"/>
    </location>
</feature>
<dbReference type="CDD" id="cd15798">
    <property type="entry name" value="PMEI-like_3"/>
    <property type="match status" value="1"/>
</dbReference>
<sequence>MQTQRSNTLAIALSTYFLLLLCPSPPRAAAARDPVRSSCAEARYPSLCIQTLSNFSNSSAKPLDLAQGAVKVTLTRTRSLSLYLKTLQSRTAASAPKRQRVALSDCVSQISDSVTELSRALNELQHLRAGTFEWQMSNAQTWTSAALTNGNACLDGFNAAAAAAAAIRLEVKRRVTDVGMLTSNALYMITRLGDTGRN</sequence>
<dbReference type="AlphaFoldDB" id="A0ABD1MSM2"/>
<comment type="similarity">
    <text evidence="6">Belongs to the PMEI family.</text>
</comment>
<name>A0ABD1MSM2_9FABA</name>
<keyword evidence="10" id="KW-1185">Reference proteome</keyword>
<accession>A0ABD1MSM2</accession>
<evidence type="ECO:0000256" key="5">
    <source>
        <dbReference type="ARBA" id="ARBA00023157"/>
    </source>
</evidence>
<reference evidence="9 10" key="1">
    <citation type="submission" date="2024-08" db="EMBL/GenBank/DDBJ databases">
        <title>Insights into the chromosomal genome structure of Flemingia macrophylla.</title>
        <authorList>
            <person name="Ding Y."/>
            <person name="Zhao Y."/>
            <person name="Bi W."/>
            <person name="Wu M."/>
            <person name="Zhao G."/>
            <person name="Gong Y."/>
            <person name="Li W."/>
            <person name="Zhang P."/>
        </authorList>
    </citation>
    <scope>NUCLEOTIDE SEQUENCE [LARGE SCALE GENOMIC DNA]</scope>
    <source>
        <strain evidence="9">DYQJB</strain>
        <tissue evidence="9">Leaf</tissue>
    </source>
</reference>
<keyword evidence="3" id="KW-0964">Secreted</keyword>
<keyword evidence="2" id="KW-0052">Apoplast</keyword>
<dbReference type="InterPro" id="IPR035513">
    <property type="entry name" value="Invertase/methylesterase_inhib"/>
</dbReference>
<evidence type="ECO:0000256" key="1">
    <source>
        <dbReference type="ARBA" id="ARBA00004271"/>
    </source>
</evidence>
<organism evidence="9 10">
    <name type="scientific">Flemingia macrophylla</name>
    <dbReference type="NCBI Taxonomy" id="520843"/>
    <lineage>
        <taxon>Eukaryota</taxon>
        <taxon>Viridiplantae</taxon>
        <taxon>Streptophyta</taxon>
        <taxon>Embryophyta</taxon>
        <taxon>Tracheophyta</taxon>
        <taxon>Spermatophyta</taxon>
        <taxon>Magnoliopsida</taxon>
        <taxon>eudicotyledons</taxon>
        <taxon>Gunneridae</taxon>
        <taxon>Pentapetalae</taxon>
        <taxon>rosids</taxon>
        <taxon>fabids</taxon>
        <taxon>Fabales</taxon>
        <taxon>Fabaceae</taxon>
        <taxon>Papilionoideae</taxon>
        <taxon>50 kb inversion clade</taxon>
        <taxon>NPAAA clade</taxon>
        <taxon>indigoferoid/millettioid clade</taxon>
        <taxon>Phaseoleae</taxon>
        <taxon>Flemingia</taxon>
    </lineage>
</organism>
<dbReference type="InterPro" id="IPR006501">
    <property type="entry name" value="Pectinesterase_inhib_dom"/>
</dbReference>
<dbReference type="InterPro" id="IPR051955">
    <property type="entry name" value="PME_Inhibitor"/>
</dbReference>
<dbReference type="PANTHER" id="PTHR31080">
    <property type="entry name" value="PECTINESTERASE INHIBITOR-LIKE"/>
    <property type="match status" value="1"/>
</dbReference>
<evidence type="ECO:0000313" key="10">
    <source>
        <dbReference type="Proteomes" id="UP001603857"/>
    </source>
</evidence>
<proteinExistence type="inferred from homology"/>
<evidence type="ECO:0000259" key="8">
    <source>
        <dbReference type="SMART" id="SM00856"/>
    </source>
</evidence>
<evidence type="ECO:0000256" key="3">
    <source>
        <dbReference type="ARBA" id="ARBA00022525"/>
    </source>
</evidence>
<feature type="domain" description="Pectinesterase inhibitor" evidence="8">
    <location>
        <begin position="30"/>
        <end position="188"/>
    </location>
</feature>
<dbReference type="GO" id="GO:0048046">
    <property type="term" value="C:apoplast"/>
    <property type="evidence" value="ECO:0007669"/>
    <property type="project" value="UniProtKB-SubCell"/>
</dbReference>
<dbReference type="EMBL" id="JBGMDY010000004">
    <property type="protein sequence ID" value="KAL2338812.1"/>
    <property type="molecule type" value="Genomic_DNA"/>
</dbReference>
<feature type="chain" id="PRO_5044894869" description="Pectinesterase inhibitor domain-containing protein" evidence="7">
    <location>
        <begin position="31"/>
        <end position="198"/>
    </location>
</feature>
<dbReference type="FunFam" id="1.20.140.40:FF:000006">
    <property type="entry name" value="Pectinesterase inhibitor 3"/>
    <property type="match status" value="1"/>
</dbReference>
<dbReference type="NCBIfam" id="TIGR01614">
    <property type="entry name" value="PME_inhib"/>
    <property type="match status" value="1"/>
</dbReference>
<evidence type="ECO:0000256" key="4">
    <source>
        <dbReference type="ARBA" id="ARBA00022729"/>
    </source>
</evidence>
<dbReference type="PANTHER" id="PTHR31080:SF112">
    <property type="entry name" value="PLANT INVERTASE_PECTIN METHYLESTERASE INHIBITOR"/>
    <property type="match status" value="1"/>
</dbReference>
<dbReference type="SMART" id="SM00856">
    <property type="entry name" value="PMEI"/>
    <property type="match status" value="1"/>
</dbReference>
<dbReference type="Gene3D" id="1.20.140.40">
    <property type="entry name" value="Invertase/pectin methylesterase inhibitor family protein"/>
    <property type="match status" value="1"/>
</dbReference>
<evidence type="ECO:0000313" key="9">
    <source>
        <dbReference type="EMBL" id="KAL2338812.1"/>
    </source>
</evidence>
<dbReference type="Proteomes" id="UP001603857">
    <property type="component" value="Unassembled WGS sequence"/>
</dbReference>
<evidence type="ECO:0000256" key="2">
    <source>
        <dbReference type="ARBA" id="ARBA00022523"/>
    </source>
</evidence>
<gene>
    <name evidence="9" type="ORF">Fmac_013258</name>
</gene>